<keyword evidence="1" id="KW-0547">Nucleotide-binding</keyword>
<dbReference type="EMBL" id="JACIBT010000001">
    <property type="protein sequence ID" value="MBB3667230.1"/>
    <property type="molecule type" value="Genomic_DNA"/>
</dbReference>
<protein>
    <submittedName>
        <fullName evidence="3">D-alanine-D-alanine ligase-like ATP-grasp enzyme</fullName>
    </submittedName>
</protein>
<dbReference type="SUPFAM" id="SSF56059">
    <property type="entry name" value="Glutathione synthetase ATP-binding domain-like"/>
    <property type="match status" value="1"/>
</dbReference>
<evidence type="ECO:0000256" key="1">
    <source>
        <dbReference type="PROSITE-ProRule" id="PRU00409"/>
    </source>
</evidence>
<evidence type="ECO:0000313" key="4">
    <source>
        <dbReference type="Proteomes" id="UP000547528"/>
    </source>
</evidence>
<keyword evidence="1" id="KW-0067">ATP-binding</keyword>
<dbReference type="GO" id="GO:0009432">
    <property type="term" value="P:SOS response"/>
    <property type="evidence" value="ECO:0007669"/>
    <property type="project" value="TreeGrafter"/>
</dbReference>
<dbReference type="GO" id="GO:0005524">
    <property type="term" value="F:ATP binding"/>
    <property type="evidence" value="ECO:0007669"/>
    <property type="project" value="UniProtKB-UniRule"/>
</dbReference>
<evidence type="ECO:0000313" key="3">
    <source>
        <dbReference type="EMBL" id="MBB3667230.1"/>
    </source>
</evidence>
<proteinExistence type="predicted"/>
<dbReference type="Gene3D" id="3.30.470.20">
    <property type="entry name" value="ATP-grasp fold, B domain"/>
    <property type="match status" value="1"/>
</dbReference>
<dbReference type="GO" id="GO:0005737">
    <property type="term" value="C:cytoplasm"/>
    <property type="evidence" value="ECO:0007669"/>
    <property type="project" value="TreeGrafter"/>
</dbReference>
<dbReference type="AlphaFoldDB" id="A0A7W5TPD7"/>
<keyword evidence="3" id="KW-0436">Ligase</keyword>
<sequence length="605" mass="66023">MTIFDRFPPIVADEPNTYEDPESQSIVSQQLDRGRSIGTLVTSRAAERDGASVEWHGVYTAIAKKAGRRVLLRGHMCTDTATSGQIVRDKYLTKQFLQDAGLSTPRGGLASTPEEAEAIRAELGSSVVVKPRFGGQGKGVTVNVQSASEVRDAFFAIEVRKQGVIIEEYIDGVEFRLLATPDECFGAVRRLLPHVAGNGTSTIEELISEKNDVRKRNPNNCRLPIPVDDTTEKHLHRQGLTLESILATDERIIVRNVGGISSGGEASECLDLLDRSVTTLACDAMAAIPTMEWGGADILLSAGSGTPYILELNTNAAISNSTYPVYGEPKDVGRVAWTRMLAESSVEKQERQGAAPLASPTAVEEGWDESGLEHGVQGPNLRALLVTHLEKNGWLVDVKSDRLMRASRTPHHEKWFNGVMDERFPARVSSLLRRHHTVRSILRDADVRVPRASQVIGIEQIEAYRERSKVGLALVPREMGWAGHQRYMGAQAELSLDMRSRLLAQRIVSGAHVRALCSRTRCLAVLSRDPSYIPTTEQAHRVSMAALDAVRATPGLQWAEVDVVIPEALGSAVQVEGMSVQRNLAGFNYLCAGSLELALDTIAGF</sequence>
<dbReference type="PROSITE" id="PS50975">
    <property type="entry name" value="ATP_GRASP"/>
    <property type="match status" value="1"/>
</dbReference>
<feature type="domain" description="ATP-grasp" evidence="2">
    <location>
        <begin position="94"/>
        <end position="346"/>
    </location>
</feature>
<accession>A0A7W5TPD7</accession>
<dbReference type="Pfam" id="PF13549">
    <property type="entry name" value="ATP-grasp_5"/>
    <property type="match status" value="1"/>
</dbReference>
<dbReference type="InterPro" id="IPR011761">
    <property type="entry name" value="ATP-grasp"/>
</dbReference>
<evidence type="ECO:0000259" key="2">
    <source>
        <dbReference type="PROSITE" id="PS50975"/>
    </source>
</evidence>
<keyword evidence="4" id="KW-1185">Reference proteome</keyword>
<organism evidence="3 4">
    <name type="scientific">Garicola koreensis</name>
    <dbReference type="NCBI Taxonomy" id="1262554"/>
    <lineage>
        <taxon>Bacteria</taxon>
        <taxon>Bacillati</taxon>
        <taxon>Actinomycetota</taxon>
        <taxon>Actinomycetes</taxon>
        <taxon>Micrococcales</taxon>
        <taxon>Micrococcaceae</taxon>
        <taxon>Garicola</taxon>
    </lineage>
</organism>
<reference evidence="3 4" key="1">
    <citation type="submission" date="2020-08" db="EMBL/GenBank/DDBJ databases">
        <title>Sequencing the genomes of 1000 actinobacteria strains.</title>
        <authorList>
            <person name="Klenk H.-P."/>
        </authorList>
    </citation>
    <scope>NUCLEOTIDE SEQUENCE [LARGE SCALE GENOMIC DNA]</scope>
    <source>
        <strain evidence="3 4">DSM 28238</strain>
    </source>
</reference>
<gene>
    <name evidence="3" type="ORF">FHX47_000823</name>
</gene>
<comment type="caution">
    <text evidence="3">The sequence shown here is derived from an EMBL/GenBank/DDBJ whole genome shotgun (WGS) entry which is preliminary data.</text>
</comment>
<dbReference type="GO" id="GO:0018169">
    <property type="term" value="F:ribosomal S6-glutamic acid ligase activity"/>
    <property type="evidence" value="ECO:0007669"/>
    <property type="project" value="TreeGrafter"/>
</dbReference>
<dbReference type="GO" id="GO:0046872">
    <property type="term" value="F:metal ion binding"/>
    <property type="evidence" value="ECO:0007669"/>
    <property type="project" value="InterPro"/>
</dbReference>
<name>A0A7W5TPD7_9MICC</name>
<dbReference type="Proteomes" id="UP000547528">
    <property type="component" value="Unassembled WGS sequence"/>
</dbReference>
<dbReference type="RefSeq" id="WP_183357576.1">
    <property type="nucleotide sequence ID" value="NZ_BAABKR010000001.1"/>
</dbReference>
<dbReference type="PANTHER" id="PTHR21621">
    <property type="entry name" value="RIBOSOMAL PROTEIN S6 MODIFICATION PROTEIN"/>
    <property type="match status" value="1"/>
</dbReference>
<dbReference type="PANTHER" id="PTHR21621:SF0">
    <property type="entry name" value="BETA-CITRYLGLUTAMATE SYNTHASE B-RELATED"/>
    <property type="match status" value="1"/>
</dbReference>